<dbReference type="InterPro" id="IPR040442">
    <property type="entry name" value="Pyrv_kinase-like_dom_sf"/>
</dbReference>
<evidence type="ECO:0000256" key="3">
    <source>
        <dbReference type="ARBA" id="ARBA00023239"/>
    </source>
</evidence>
<dbReference type="GO" id="GO:0046872">
    <property type="term" value="F:metal ion binding"/>
    <property type="evidence" value="ECO:0007669"/>
    <property type="project" value="UniProtKB-KW"/>
</dbReference>
<dbReference type="Gene3D" id="3.20.20.60">
    <property type="entry name" value="Phosphoenolpyruvate-binding domains"/>
    <property type="match status" value="1"/>
</dbReference>
<dbReference type="Proteomes" id="UP000176944">
    <property type="component" value="Chromosome"/>
</dbReference>
<dbReference type="PANTHER" id="PTHR30502:SF0">
    <property type="entry name" value="PHOSPHOENOLPYRUVATE CARBOXYLASE FAMILY PROTEIN"/>
    <property type="match status" value="1"/>
</dbReference>
<dbReference type="InterPro" id="IPR005000">
    <property type="entry name" value="Aldolase/citrate-lyase_domain"/>
</dbReference>
<dbReference type="EMBL" id="CP017708">
    <property type="protein sequence ID" value="AOY84305.1"/>
    <property type="molecule type" value="Genomic_DNA"/>
</dbReference>
<dbReference type="PANTHER" id="PTHR30502">
    <property type="entry name" value="2-KETO-3-DEOXY-L-RHAMNONATE ALDOLASE"/>
    <property type="match status" value="1"/>
</dbReference>
<evidence type="ECO:0000256" key="2">
    <source>
        <dbReference type="ARBA" id="ARBA00022723"/>
    </source>
</evidence>
<keyword evidence="2" id="KW-0479">Metal-binding</keyword>
<dbReference type="GO" id="GO:0005737">
    <property type="term" value="C:cytoplasm"/>
    <property type="evidence" value="ECO:0007669"/>
    <property type="project" value="TreeGrafter"/>
</dbReference>
<dbReference type="InterPro" id="IPR015813">
    <property type="entry name" value="Pyrv/PenolPyrv_kinase-like_dom"/>
</dbReference>
<organism evidence="5 6">
    <name type="scientific">Moorena producens (strain JHB)</name>
    <dbReference type="NCBI Taxonomy" id="1454205"/>
    <lineage>
        <taxon>Bacteria</taxon>
        <taxon>Bacillati</taxon>
        <taxon>Cyanobacteriota</taxon>
        <taxon>Cyanophyceae</taxon>
        <taxon>Coleofasciculales</taxon>
        <taxon>Coleofasciculaceae</taxon>
        <taxon>Moorena</taxon>
    </lineage>
</organism>
<dbReference type="InterPro" id="IPR050251">
    <property type="entry name" value="HpcH-HpaI_aldolase"/>
</dbReference>
<dbReference type="SUPFAM" id="SSF51621">
    <property type="entry name" value="Phosphoenolpyruvate/pyruvate domain"/>
    <property type="match status" value="1"/>
</dbReference>
<feature type="domain" description="HpcH/HpaI aldolase/citrate lyase" evidence="4">
    <location>
        <begin position="25"/>
        <end position="237"/>
    </location>
</feature>
<reference evidence="6" key="1">
    <citation type="submission" date="2016-10" db="EMBL/GenBank/DDBJ databases">
        <title>Comparative genomics uncovers the prolific and rare metabolic potential of the cyanobacterial genus Moorea.</title>
        <authorList>
            <person name="Leao T."/>
            <person name="Castelao G."/>
            <person name="Korobeynikov A."/>
            <person name="Monroe E.A."/>
            <person name="Podell S."/>
            <person name="Glukhov E."/>
            <person name="Allen E."/>
            <person name="Gerwick W.H."/>
            <person name="Gerwick L."/>
        </authorList>
    </citation>
    <scope>NUCLEOTIDE SEQUENCE [LARGE SCALE GENOMIC DNA]</scope>
    <source>
        <strain evidence="6">JHB</strain>
    </source>
</reference>
<protein>
    <submittedName>
        <fullName evidence="5">Aldolase/citrate lyase family protein</fullName>
    </submittedName>
</protein>
<evidence type="ECO:0000256" key="1">
    <source>
        <dbReference type="ARBA" id="ARBA00005568"/>
    </source>
</evidence>
<evidence type="ECO:0000313" key="5">
    <source>
        <dbReference type="EMBL" id="AOY84305.1"/>
    </source>
</evidence>
<name>A0A1D9GA16_MOOP1</name>
<sequence length="253" mass="28061">MSSNFKQKIRNNQVLLGSVVTIPSSTTAEIMSLVGFDWLWIDMEHGPLSLEKIQEIMQGVGNRCTCLVRVPCNDRVWITRILDRGCDGIIVPQVNSAEEAKQVVNACKYSPEGNRSVTISRAQNYGINLQDYYEHANENMIIVLQIEHIEAVRNIESIINVPGFDAILIGPFDLSGSMGKTGLINDPEVQEAIATVKEACFKKGIPIGIYVDDAQGAISAKKNGFTFLGVGIDFMYFWKSAKRTLEEITSKEN</sequence>
<evidence type="ECO:0000259" key="4">
    <source>
        <dbReference type="Pfam" id="PF03328"/>
    </source>
</evidence>
<gene>
    <name evidence="5" type="ORF">BJP36_34655</name>
</gene>
<dbReference type="Pfam" id="PF03328">
    <property type="entry name" value="HpcH_HpaI"/>
    <property type="match status" value="1"/>
</dbReference>
<comment type="similarity">
    <text evidence="1">Belongs to the HpcH/HpaI aldolase family.</text>
</comment>
<evidence type="ECO:0000313" key="6">
    <source>
        <dbReference type="Proteomes" id="UP000176944"/>
    </source>
</evidence>
<dbReference type="AlphaFoldDB" id="A0A1D9GA16"/>
<dbReference type="GO" id="GO:0016832">
    <property type="term" value="F:aldehyde-lyase activity"/>
    <property type="evidence" value="ECO:0007669"/>
    <property type="project" value="TreeGrafter"/>
</dbReference>
<accession>A0A1D9GA16</accession>
<keyword evidence="3 5" id="KW-0456">Lyase</keyword>
<proteinExistence type="inferred from homology"/>